<proteinExistence type="predicted"/>
<comment type="caution">
    <text evidence="3">The sequence shown here is derived from an EMBL/GenBank/DDBJ whole genome shotgun (WGS) entry which is preliminary data.</text>
</comment>
<evidence type="ECO:0000313" key="4">
    <source>
        <dbReference type="Proteomes" id="UP000567179"/>
    </source>
</evidence>
<protein>
    <recommendedName>
        <fullName evidence="2">DUF6589 domain-containing protein</fullName>
    </recommendedName>
</protein>
<dbReference type="AlphaFoldDB" id="A0A8H5F0D7"/>
<accession>A0A8H5F0D7</accession>
<dbReference type="Proteomes" id="UP000567179">
    <property type="component" value="Unassembled WGS sequence"/>
</dbReference>
<feature type="region of interest" description="Disordered" evidence="1">
    <location>
        <begin position="86"/>
        <end position="108"/>
    </location>
</feature>
<reference evidence="3 4" key="1">
    <citation type="journal article" date="2020" name="ISME J.">
        <title>Uncovering the hidden diversity of litter-decomposition mechanisms in mushroom-forming fungi.</title>
        <authorList>
            <person name="Floudas D."/>
            <person name="Bentzer J."/>
            <person name="Ahren D."/>
            <person name="Johansson T."/>
            <person name="Persson P."/>
            <person name="Tunlid A."/>
        </authorList>
    </citation>
    <scope>NUCLEOTIDE SEQUENCE [LARGE SCALE GENOMIC DNA]</scope>
    <source>
        <strain evidence="3 4">CBS 101986</strain>
    </source>
</reference>
<keyword evidence="4" id="KW-1185">Reference proteome</keyword>
<evidence type="ECO:0000256" key="1">
    <source>
        <dbReference type="SAM" id="MobiDB-lite"/>
    </source>
</evidence>
<dbReference type="InterPro" id="IPR046496">
    <property type="entry name" value="DUF6589"/>
</dbReference>
<dbReference type="OrthoDB" id="4743193at2759"/>
<evidence type="ECO:0000313" key="3">
    <source>
        <dbReference type="EMBL" id="KAF5319255.1"/>
    </source>
</evidence>
<dbReference type="Pfam" id="PF20231">
    <property type="entry name" value="DUF6589"/>
    <property type="match status" value="1"/>
</dbReference>
<name>A0A8H5F0D7_9AGAR</name>
<feature type="domain" description="DUF6589" evidence="2">
    <location>
        <begin position="317"/>
        <end position="653"/>
    </location>
</feature>
<gene>
    <name evidence="3" type="ORF">D9619_008323</name>
</gene>
<evidence type="ECO:0000259" key="2">
    <source>
        <dbReference type="Pfam" id="PF20231"/>
    </source>
</evidence>
<organism evidence="3 4">
    <name type="scientific">Psilocybe cf. subviscida</name>
    <dbReference type="NCBI Taxonomy" id="2480587"/>
    <lineage>
        <taxon>Eukaryota</taxon>
        <taxon>Fungi</taxon>
        <taxon>Dikarya</taxon>
        <taxon>Basidiomycota</taxon>
        <taxon>Agaricomycotina</taxon>
        <taxon>Agaricomycetes</taxon>
        <taxon>Agaricomycetidae</taxon>
        <taxon>Agaricales</taxon>
        <taxon>Agaricineae</taxon>
        <taxon>Strophariaceae</taxon>
        <taxon>Psilocybe</taxon>
    </lineage>
</organism>
<sequence length="653" mass="73909">MAALLNHSVSGTPTRNFMGATVARICAAEIAGLSTVQSGLHFTASHITEAKLHEFDLEKLAQRMAISAPTTWSLLDSMFSADSKQNRRRTWERKKAKGSGVSRTSAEVHQEGDISMADAALDLNEAVDPEFLAEVSTVAVERGIDIVDAAQYLEEEHQKHLIIRKTTVISVMLQSTNQRCNALQTFIGVFLQTVNCPETLRELLSRLGLSDSVTTINKCIESLSKDANNSIRKGFKDLRSLLAWDNVDVNLPHSINTTNEPNLVHLTSGTIIPLPHGVELSDLDCADEVWEKSPQNLDAVETGAVPRIDSDRLLTLFMDDDTPDDNEQQQRDRFNSWKFLQDLVLHGPTEFRRFQKQLGIPEEFDCIPVVKTAQIPCRSQKIHLATPAENAEAMEGFFRQAGIGNPNDKDTPDVKSPENHIILCYGDLLTGQHIRSLLESRGQEDGRWNRGQHVVYVMGLFHLKMAAADAIWRIFIQPQKLKKDENTLITHAGILRQRETGKIESKSGFRRMHEVIQHTGIVSRLDCWRLEAQERFPAYASLQEFAKTNPSWETLQNMAISLSRKFGSQPEITQTQRISANRDEQYANMLLRHEYFLLYEELSYAMNHGDVGRVERCMVPWMFIFSGCGKHKYASELRRHLENMNFVYPEGLR</sequence>
<feature type="compositionally biased region" description="Basic residues" evidence="1">
    <location>
        <begin position="86"/>
        <end position="97"/>
    </location>
</feature>
<dbReference type="EMBL" id="JAACJJ010000029">
    <property type="protein sequence ID" value="KAF5319255.1"/>
    <property type="molecule type" value="Genomic_DNA"/>
</dbReference>